<feature type="transmembrane region" description="Helical" evidence="8">
    <location>
        <begin position="90"/>
        <end position="109"/>
    </location>
</feature>
<evidence type="ECO:0000256" key="2">
    <source>
        <dbReference type="ARBA" id="ARBA00009212"/>
    </source>
</evidence>
<dbReference type="STRING" id="222891.NSE_0183"/>
<evidence type="ECO:0000256" key="4">
    <source>
        <dbReference type="ARBA" id="ARBA00022475"/>
    </source>
</evidence>
<evidence type="ECO:0000256" key="6">
    <source>
        <dbReference type="ARBA" id="ARBA00022989"/>
    </source>
</evidence>
<reference evidence="9 10" key="1">
    <citation type="journal article" date="2006" name="PLoS Genet.">
        <title>Comparative genomics of emerging human ehrlichiosis agents.</title>
        <authorList>
            <person name="Dunning Hotopp J.C."/>
            <person name="Lin M."/>
            <person name="Madupu R."/>
            <person name="Crabtree J."/>
            <person name="Angiuoli S.V."/>
            <person name="Eisen J.A."/>
            <person name="Seshadri R."/>
            <person name="Ren Q."/>
            <person name="Wu M."/>
            <person name="Utterback T.R."/>
            <person name="Smith S."/>
            <person name="Lewis M."/>
            <person name="Khouri H."/>
            <person name="Zhang C."/>
            <person name="Niu H."/>
            <person name="Lin Q."/>
            <person name="Ohashi N."/>
            <person name="Zhi N."/>
            <person name="Nelson W."/>
            <person name="Brinkac L.M."/>
            <person name="Dodson R.J."/>
            <person name="Rosovitz M.J."/>
            <person name="Sundaram J."/>
            <person name="Daugherty S.C."/>
            <person name="Davidsen T."/>
            <person name="Durkin A.S."/>
            <person name="Gwinn M."/>
            <person name="Haft D.H."/>
            <person name="Selengut J.D."/>
            <person name="Sullivan S.A."/>
            <person name="Zafar N."/>
            <person name="Zhou L."/>
            <person name="Benahmed F."/>
            <person name="Forberger H."/>
            <person name="Halpin R."/>
            <person name="Mulligan S."/>
            <person name="Robinson J."/>
            <person name="White O."/>
            <person name="Rikihisa Y."/>
            <person name="Tettelin H."/>
        </authorList>
    </citation>
    <scope>NUCLEOTIDE SEQUENCE [LARGE SCALE GENOMIC DNA]</scope>
    <source>
        <strain evidence="10">ATCC VR-367 / Miyayama</strain>
    </source>
</reference>
<feature type="transmembrane region" description="Helical" evidence="8">
    <location>
        <begin position="24"/>
        <end position="52"/>
    </location>
</feature>
<dbReference type="PANTHER" id="PTHR34702:SF1">
    <property type="entry name" value="NA(+)_H(+) ANTIPORTER SUBUNIT F"/>
    <property type="match status" value="1"/>
</dbReference>
<dbReference type="Pfam" id="PF04066">
    <property type="entry name" value="MrpF_PhaF"/>
    <property type="match status" value="1"/>
</dbReference>
<keyword evidence="7 8" id="KW-0472">Membrane</keyword>
<sequence>MVRSLAVLLLQASGLTSVLQLYLAFWFLLMLLIVLAVLLSSMLLLTFCIVFFEAKHDKILAANSLSTHVIVLSCLYSTLVPDSNFLDIAYIYTFMGFIGLVGIVNFIFYNNSRHR</sequence>
<keyword evidence="6 8" id="KW-1133">Transmembrane helix</keyword>
<gene>
    <name evidence="9" type="ordered locus">NSE_0183</name>
</gene>
<proteinExistence type="inferred from homology"/>
<dbReference type="AlphaFoldDB" id="Q2GEL8"/>
<evidence type="ECO:0000256" key="5">
    <source>
        <dbReference type="ARBA" id="ARBA00022692"/>
    </source>
</evidence>
<feature type="transmembrane region" description="Helical" evidence="8">
    <location>
        <begin position="59"/>
        <end position="78"/>
    </location>
</feature>
<dbReference type="Proteomes" id="UP000001942">
    <property type="component" value="Chromosome"/>
</dbReference>
<evidence type="ECO:0000256" key="8">
    <source>
        <dbReference type="SAM" id="Phobius"/>
    </source>
</evidence>
<evidence type="ECO:0000256" key="3">
    <source>
        <dbReference type="ARBA" id="ARBA00022448"/>
    </source>
</evidence>
<evidence type="ECO:0000313" key="9">
    <source>
        <dbReference type="EMBL" id="ABD46461.1"/>
    </source>
</evidence>
<evidence type="ECO:0000313" key="10">
    <source>
        <dbReference type="Proteomes" id="UP000001942"/>
    </source>
</evidence>
<keyword evidence="10" id="KW-1185">Reference proteome</keyword>
<dbReference type="GO" id="GO:0015385">
    <property type="term" value="F:sodium:proton antiporter activity"/>
    <property type="evidence" value="ECO:0007669"/>
    <property type="project" value="TreeGrafter"/>
</dbReference>
<dbReference type="PANTHER" id="PTHR34702">
    <property type="entry name" value="NA(+)/H(+) ANTIPORTER SUBUNIT F1"/>
    <property type="match status" value="1"/>
</dbReference>
<keyword evidence="5 8" id="KW-0812">Transmembrane</keyword>
<dbReference type="HOGENOM" id="CLU_125825_0_0_5"/>
<dbReference type="eggNOG" id="COG2212">
    <property type="taxonomic scope" value="Bacteria"/>
</dbReference>
<comment type="similarity">
    <text evidence="2">Belongs to the CPA3 antiporters (TC 2.A.63) subunit F family.</text>
</comment>
<dbReference type="GO" id="GO:0005886">
    <property type="term" value="C:plasma membrane"/>
    <property type="evidence" value="ECO:0007669"/>
    <property type="project" value="UniProtKB-SubCell"/>
</dbReference>
<dbReference type="InterPro" id="IPR007208">
    <property type="entry name" value="MrpF/PhaF-like"/>
</dbReference>
<dbReference type="KEGG" id="nse:NSE_0183"/>
<keyword evidence="3" id="KW-0813">Transport</keyword>
<name>Q2GEL8_EHRS3</name>
<dbReference type="EMBL" id="CP000237">
    <property type="protein sequence ID" value="ABD46461.1"/>
    <property type="molecule type" value="Genomic_DNA"/>
</dbReference>
<keyword evidence="4" id="KW-1003">Cell membrane</keyword>
<evidence type="ECO:0000256" key="1">
    <source>
        <dbReference type="ARBA" id="ARBA00004651"/>
    </source>
</evidence>
<organism evidence="9 10">
    <name type="scientific">Ehrlichia sennetsu (strain ATCC VR-367 / Miyayama)</name>
    <name type="common">Neorickettsia sennetsu</name>
    <dbReference type="NCBI Taxonomy" id="222891"/>
    <lineage>
        <taxon>Bacteria</taxon>
        <taxon>Pseudomonadati</taxon>
        <taxon>Pseudomonadota</taxon>
        <taxon>Alphaproteobacteria</taxon>
        <taxon>Rickettsiales</taxon>
        <taxon>Anaplasmataceae</taxon>
        <taxon>Ehrlichia</taxon>
    </lineage>
</organism>
<protein>
    <submittedName>
        <fullName evidence="9">Uncharacterized protein</fullName>
    </submittedName>
</protein>
<comment type="subcellular location">
    <subcellularLocation>
        <location evidence="1">Cell membrane</location>
        <topology evidence="1">Multi-pass membrane protein</topology>
    </subcellularLocation>
</comment>
<accession>Q2GEL8</accession>
<evidence type="ECO:0000256" key="7">
    <source>
        <dbReference type="ARBA" id="ARBA00023136"/>
    </source>
</evidence>